<organism evidence="1 2">
    <name type="scientific">Castilleja foliolosa</name>
    <dbReference type="NCBI Taxonomy" id="1961234"/>
    <lineage>
        <taxon>Eukaryota</taxon>
        <taxon>Viridiplantae</taxon>
        <taxon>Streptophyta</taxon>
        <taxon>Embryophyta</taxon>
        <taxon>Tracheophyta</taxon>
        <taxon>Spermatophyta</taxon>
        <taxon>Magnoliopsida</taxon>
        <taxon>eudicotyledons</taxon>
        <taxon>Gunneridae</taxon>
        <taxon>Pentapetalae</taxon>
        <taxon>asterids</taxon>
        <taxon>lamiids</taxon>
        <taxon>Lamiales</taxon>
        <taxon>Orobanchaceae</taxon>
        <taxon>Pedicularideae</taxon>
        <taxon>Castillejinae</taxon>
        <taxon>Castilleja</taxon>
    </lineage>
</organism>
<comment type="caution">
    <text evidence="1">The sequence shown here is derived from an EMBL/GenBank/DDBJ whole genome shotgun (WGS) entry which is preliminary data.</text>
</comment>
<keyword evidence="2" id="KW-1185">Reference proteome</keyword>
<name>A0ABD3DDQ7_9LAMI</name>
<dbReference type="AlphaFoldDB" id="A0ABD3DDQ7"/>
<accession>A0ABD3DDQ7</accession>
<evidence type="ECO:0000313" key="1">
    <source>
        <dbReference type="EMBL" id="KAL3639304.1"/>
    </source>
</evidence>
<protein>
    <submittedName>
        <fullName evidence="1">Uncharacterized protein</fullName>
    </submittedName>
</protein>
<sequence length="118" mass="13103">MPSLQTALPPELPNNAIRVRVILVFYKNESFQLARRDVYDGVIRCPTPHRNFSVSGTRFSYGPATSDSILLLQLHRSVSVANVRRGLRQRCGASLVRRFPRGASPALELFGRVVPDAG</sequence>
<dbReference type="Proteomes" id="UP001632038">
    <property type="component" value="Unassembled WGS sequence"/>
</dbReference>
<proteinExistence type="predicted"/>
<gene>
    <name evidence="1" type="ORF">CASFOL_017211</name>
</gene>
<reference evidence="2" key="1">
    <citation type="journal article" date="2024" name="IScience">
        <title>Strigolactones Initiate the Formation of Haustorium-like Structures in Castilleja.</title>
        <authorList>
            <person name="Buerger M."/>
            <person name="Peterson D."/>
            <person name="Chory J."/>
        </authorList>
    </citation>
    <scope>NUCLEOTIDE SEQUENCE [LARGE SCALE GENOMIC DNA]</scope>
</reference>
<evidence type="ECO:0000313" key="2">
    <source>
        <dbReference type="Proteomes" id="UP001632038"/>
    </source>
</evidence>
<dbReference type="EMBL" id="JAVIJP010000018">
    <property type="protein sequence ID" value="KAL3639304.1"/>
    <property type="molecule type" value="Genomic_DNA"/>
</dbReference>